<dbReference type="GO" id="GO:1990234">
    <property type="term" value="C:transferase complex"/>
    <property type="evidence" value="ECO:0007669"/>
    <property type="project" value="UniProtKB-ARBA"/>
</dbReference>
<keyword evidence="6" id="KW-1185">Reference proteome</keyword>
<dbReference type="InterPro" id="IPR036322">
    <property type="entry name" value="WD40_repeat_dom_sf"/>
</dbReference>
<dbReference type="PANTHER" id="PTHR22847">
    <property type="entry name" value="WD40 REPEAT PROTEIN"/>
    <property type="match status" value="1"/>
</dbReference>
<dbReference type="SUPFAM" id="SSF81383">
    <property type="entry name" value="F-box domain"/>
    <property type="match status" value="1"/>
</dbReference>
<comment type="caution">
    <text evidence="5">The sequence shown here is derived from an EMBL/GenBank/DDBJ whole genome shotgun (WGS) entry which is preliminary data.</text>
</comment>
<keyword evidence="1 3" id="KW-0853">WD repeat</keyword>
<evidence type="ECO:0000256" key="1">
    <source>
        <dbReference type="ARBA" id="ARBA00022574"/>
    </source>
</evidence>
<dbReference type="Gene3D" id="2.130.10.10">
    <property type="entry name" value="YVTN repeat-like/Quinoprotein amine dehydrogenase"/>
    <property type="match status" value="2"/>
</dbReference>
<dbReference type="PANTHER" id="PTHR22847:SF637">
    <property type="entry name" value="WD REPEAT DOMAIN 5B"/>
    <property type="match status" value="1"/>
</dbReference>
<dbReference type="PROSITE" id="PS50082">
    <property type="entry name" value="WD_REPEATS_2"/>
    <property type="match status" value="1"/>
</dbReference>
<dbReference type="PROSITE" id="PS50294">
    <property type="entry name" value="WD_REPEATS_REGION"/>
    <property type="match status" value="1"/>
</dbReference>
<reference evidence="5 6" key="1">
    <citation type="journal article" date="2018" name="New Phytol.">
        <title>Phylogenomics of Endogonaceae and evolution of mycorrhizas within Mucoromycota.</title>
        <authorList>
            <person name="Chang Y."/>
            <person name="Desiro A."/>
            <person name="Na H."/>
            <person name="Sandor L."/>
            <person name="Lipzen A."/>
            <person name="Clum A."/>
            <person name="Barry K."/>
            <person name="Grigoriev I.V."/>
            <person name="Martin F.M."/>
            <person name="Stajich J.E."/>
            <person name="Smith M.E."/>
            <person name="Bonito G."/>
            <person name="Spatafora J.W."/>
        </authorList>
    </citation>
    <scope>NUCLEOTIDE SEQUENCE [LARGE SCALE GENOMIC DNA]</scope>
    <source>
        <strain evidence="5 6">AD002</strain>
    </source>
</reference>
<dbReference type="SMART" id="SM00320">
    <property type="entry name" value="WD40"/>
    <property type="match status" value="4"/>
</dbReference>
<evidence type="ECO:0000313" key="5">
    <source>
        <dbReference type="EMBL" id="RUS17026.1"/>
    </source>
</evidence>
<dbReference type="SUPFAM" id="SSF50978">
    <property type="entry name" value="WD40 repeat-like"/>
    <property type="match status" value="1"/>
</dbReference>
<dbReference type="InterPro" id="IPR001810">
    <property type="entry name" value="F-box_dom"/>
</dbReference>
<dbReference type="Proteomes" id="UP000274822">
    <property type="component" value="Unassembled WGS sequence"/>
</dbReference>
<dbReference type="InterPro" id="IPR036047">
    <property type="entry name" value="F-box-like_dom_sf"/>
</dbReference>
<dbReference type="InterPro" id="IPR015943">
    <property type="entry name" value="WD40/YVTN_repeat-like_dom_sf"/>
</dbReference>
<sequence>MTLSLLSLPWDLLRSILPHLTLTDLHALLLTNTTLHELVQREGWRSLCRTQGWDPEQVLVDTRHSTPPSPSPFSDGNDINTTDWARVARMAHNVQCRWTKRQFTIASIQRHFFMPTVRFNRRVLAFTVGHKLDIYHDWSVTGKRFHAQHHVEFDAHDGDVTDVLLTQGDMGHQSIWTCSIDSLIKRWDIPTPGSAPTQPTQTLQGHLSAVHSIHAHSANPTTLASLGNDETLRLWDTATATAQYTLPLSRRLWVARFTTATQLAIGARGVSALSLYAVLPTGPEHVVDLPVGAFAVYGLHPHAVTDHTLAAGCYDGIVRLFDLRTHRVVSTFQDPYDDSPVYDVTADHFHVAAGTANHGIVRVWDARYAPTVGMGAMKRGDVHDGWSVYLGEVRSPVYSVQMDFGRLVGATSSETSVLDFTAAAGIEPAKARFRGRGDQAELERSRISVHVRNQRQHHPVNRGRSTRQQLSRLSGKRIFYSHSDFSTYIGE</sequence>
<protein>
    <submittedName>
        <fullName evidence="5">WD40-repeat-containing domain protein</fullName>
    </submittedName>
</protein>
<dbReference type="Pfam" id="PF00400">
    <property type="entry name" value="WD40"/>
    <property type="match status" value="1"/>
</dbReference>
<dbReference type="PROSITE" id="PS50181">
    <property type="entry name" value="FBOX"/>
    <property type="match status" value="1"/>
</dbReference>
<evidence type="ECO:0000259" key="4">
    <source>
        <dbReference type="PROSITE" id="PS50181"/>
    </source>
</evidence>
<feature type="domain" description="F-box" evidence="4">
    <location>
        <begin position="2"/>
        <end position="47"/>
    </location>
</feature>
<evidence type="ECO:0000256" key="2">
    <source>
        <dbReference type="ARBA" id="ARBA00022737"/>
    </source>
</evidence>
<feature type="repeat" description="WD" evidence="3">
    <location>
        <begin position="203"/>
        <end position="245"/>
    </location>
</feature>
<organism evidence="5 6">
    <name type="scientific">Jimgerdemannia flammicorona</name>
    <dbReference type="NCBI Taxonomy" id="994334"/>
    <lineage>
        <taxon>Eukaryota</taxon>
        <taxon>Fungi</taxon>
        <taxon>Fungi incertae sedis</taxon>
        <taxon>Mucoromycota</taxon>
        <taxon>Mucoromycotina</taxon>
        <taxon>Endogonomycetes</taxon>
        <taxon>Endogonales</taxon>
        <taxon>Endogonaceae</taxon>
        <taxon>Jimgerdemannia</taxon>
    </lineage>
</organism>
<name>A0A433PHP4_9FUNG</name>
<dbReference type="AlphaFoldDB" id="A0A433PHP4"/>
<evidence type="ECO:0000256" key="3">
    <source>
        <dbReference type="PROSITE-ProRule" id="PRU00221"/>
    </source>
</evidence>
<proteinExistence type="predicted"/>
<gene>
    <name evidence="5" type="ORF">BC938DRAFT_476378</name>
</gene>
<evidence type="ECO:0000313" key="6">
    <source>
        <dbReference type="Proteomes" id="UP000274822"/>
    </source>
</evidence>
<accession>A0A433PHP4</accession>
<dbReference type="EMBL" id="RBNJ01023540">
    <property type="protein sequence ID" value="RUS17026.1"/>
    <property type="molecule type" value="Genomic_DNA"/>
</dbReference>
<dbReference type="InterPro" id="IPR001680">
    <property type="entry name" value="WD40_rpt"/>
</dbReference>
<keyword evidence="2" id="KW-0677">Repeat</keyword>